<evidence type="ECO:0000256" key="1">
    <source>
        <dbReference type="ARBA" id="ARBA00003200"/>
    </source>
</evidence>
<keyword evidence="10" id="KW-1185">Reference proteome</keyword>
<dbReference type="FunFam" id="3.40.50.720:FF:000084">
    <property type="entry name" value="Short-chain dehydrogenase reductase"/>
    <property type="match status" value="1"/>
</dbReference>
<dbReference type="EC" id="1.1.1.304" evidence="3"/>
<protein>
    <recommendedName>
        <fullName evidence="4">Diacetyl reductase [(S)-acetoin forming]</fullName>
        <ecNumber evidence="3">1.1.1.304</ecNumber>
    </recommendedName>
    <alternativeName>
        <fullName evidence="6">Acetoin(diacetyl) reductase</fullName>
    </alternativeName>
    <alternativeName>
        <fullName evidence="7">Meso-2,3-butanediol dehydrogenase</fullName>
    </alternativeName>
</protein>
<dbReference type="Pfam" id="PF13561">
    <property type="entry name" value="adh_short_C2"/>
    <property type="match status" value="1"/>
</dbReference>
<dbReference type="PANTHER" id="PTHR42820:SF1">
    <property type="entry name" value="SHORT-CHAIN DEHYDROGENASE_REDUCTASE FAMILY PROTEIN"/>
    <property type="match status" value="1"/>
</dbReference>
<dbReference type="InterPro" id="IPR020904">
    <property type="entry name" value="Sc_DH/Rdtase_CS"/>
</dbReference>
<organism evidence="9 10">
    <name type="scientific">Salinicoccus sediminis</name>
    <dbReference type="NCBI Taxonomy" id="1432562"/>
    <lineage>
        <taxon>Bacteria</taxon>
        <taxon>Bacillati</taxon>
        <taxon>Bacillota</taxon>
        <taxon>Bacilli</taxon>
        <taxon>Bacillales</taxon>
        <taxon>Staphylococcaceae</taxon>
        <taxon>Salinicoccus</taxon>
    </lineage>
</organism>
<proteinExistence type="inferred from homology"/>
<evidence type="ECO:0000256" key="3">
    <source>
        <dbReference type="ARBA" id="ARBA00012848"/>
    </source>
</evidence>
<evidence type="ECO:0000256" key="2">
    <source>
        <dbReference type="ARBA" id="ARBA00006484"/>
    </source>
</evidence>
<accession>A0A0M2SK68</accession>
<evidence type="ECO:0000256" key="8">
    <source>
        <dbReference type="ARBA" id="ARBA00047315"/>
    </source>
</evidence>
<dbReference type="InterPro" id="IPR002347">
    <property type="entry name" value="SDR_fam"/>
</dbReference>
<dbReference type="InterPro" id="IPR036291">
    <property type="entry name" value="NAD(P)-bd_dom_sf"/>
</dbReference>
<evidence type="ECO:0000256" key="4">
    <source>
        <dbReference type="ARBA" id="ARBA00016110"/>
    </source>
</evidence>
<dbReference type="Gene3D" id="3.40.50.720">
    <property type="entry name" value="NAD(P)-binding Rossmann-like Domain"/>
    <property type="match status" value="1"/>
</dbReference>
<dbReference type="OrthoDB" id="306388at2"/>
<dbReference type="RefSeq" id="WP_046580818.1">
    <property type="nucleotide sequence ID" value="NZ_LAYZ01000026.1"/>
</dbReference>
<evidence type="ECO:0000256" key="5">
    <source>
        <dbReference type="ARBA" id="ARBA00023002"/>
    </source>
</evidence>
<evidence type="ECO:0000256" key="7">
    <source>
        <dbReference type="ARBA" id="ARBA00031758"/>
    </source>
</evidence>
<keyword evidence="5" id="KW-0560">Oxidoreductase</keyword>
<dbReference type="GO" id="GO:0008206">
    <property type="term" value="P:bile acid metabolic process"/>
    <property type="evidence" value="ECO:0007669"/>
    <property type="project" value="UniProtKB-ARBA"/>
</dbReference>
<reference evidence="9 10" key="1">
    <citation type="submission" date="2015-04" db="EMBL/GenBank/DDBJ databases">
        <title>Taxonomic description and genome sequence of Salinicoccus sediminis sp. nov., a novel hyper halotolerant bacterium isolated from marine sediment.</title>
        <authorList>
            <person name="Mathan Kumar R."/>
            <person name="Kaur G."/>
            <person name="Kumar N."/>
            <person name="Kumar A."/>
            <person name="Singh N.K."/>
            <person name="Kaur N."/>
            <person name="Mayilraj S."/>
        </authorList>
    </citation>
    <scope>NUCLEOTIDE SEQUENCE [LARGE SCALE GENOMIC DNA]</scope>
    <source>
        <strain evidence="9 10">SV-16</strain>
    </source>
</reference>
<dbReference type="PRINTS" id="PR00080">
    <property type="entry name" value="SDRFAMILY"/>
</dbReference>
<comment type="function">
    <text evidence="1">Catalyzes the irreversible reduction of 2,3-butanediol to (S)-acetoin in the presence of NADH.</text>
</comment>
<dbReference type="NCBIfam" id="NF005559">
    <property type="entry name" value="PRK07231.1"/>
    <property type="match status" value="1"/>
</dbReference>
<dbReference type="PRINTS" id="PR00081">
    <property type="entry name" value="GDHRDH"/>
</dbReference>
<dbReference type="EMBL" id="LAYZ01000026">
    <property type="protein sequence ID" value="KKK32970.1"/>
    <property type="molecule type" value="Genomic_DNA"/>
</dbReference>
<dbReference type="PATRIC" id="fig|1432562.3.peg.2630"/>
<evidence type="ECO:0000256" key="6">
    <source>
        <dbReference type="ARBA" id="ARBA00029989"/>
    </source>
</evidence>
<dbReference type="SUPFAM" id="SSF51735">
    <property type="entry name" value="NAD(P)-binding Rossmann-fold domains"/>
    <property type="match status" value="1"/>
</dbReference>
<dbReference type="GO" id="GO:0052588">
    <property type="term" value="F:diacetyl reductase ((S)-acetoin forming) (NAD+) activity"/>
    <property type="evidence" value="ECO:0007669"/>
    <property type="project" value="UniProtKB-EC"/>
</dbReference>
<dbReference type="AlphaFoldDB" id="A0A0M2SK68"/>
<name>A0A0M2SK68_9STAP</name>
<sequence length="259" mass="27512">MGRLENKVAVITGGAGGLGKQTAQIFLDEGAKVSLIDLDKSKLDEIKAELGGDNVLTIEADVTKEDDVKNYVEKTVSEYGQIDVFFNNAGIIGDIAPIDEQSLDNFNKVTGINATGVFLGLKHVIPVMKEQKAGSIINTSSVDGLRGSPNLSPYSTSKHAVVGLTKTAALENSEFNIRVNSVHPAPVTGNMMETVEKGLSESQQNEQTEVKEALTDSVPLGRYAESEDIANVVLFLASDDSKFVTGSQYRVDGGMGATS</sequence>
<comment type="caution">
    <text evidence="9">The sequence shown here is derived from an EMBL/GenBank/DDBJ whole genome shotgun (WGS) entry which is preliminary data.</text>
</comment>
<dbReference type="Proteomes" id="UP000034287">
    <property type="component" value="Unassembled WGS sequence"/>
</dbReference>
<comment type="similarity">
    <text evidence="2">Belongs to the short-chain dehydrogenases/reductases (SDR) family.</text>
</comment>
<dbReference type="STRING" id="1432562.WN59_13100"/>
<gene>
    <name evidence="9" type="ORF">WN59_13100</name>
</gene>
<dbReference type="CDD" id="cd05233">
    <property type="entry name" value="SDR_c"/>
    <property type="match status" value="1"/>
</dbReference>
<dbReference type="PROSITE" id="PS00061">
    <property type="entry name" value="ADH_SHORT"/>
    <property type="match status" value="1"/>
</dbReference>
<evidence type="ECO:0000313" key="9">
    <source>
        <dbReference type="EMBL" id="KKK32970.1"/>
    </source>
</evidence>
<comment type="catalytic activity">
    <reaction evidence="8">
        <text>(S)-acetoin + NAD(+) = diacetyl + NADH + H(+)</text>
        <dbReference type="Rhea" id="RHEA:27286"/>
        <dbReference type="ChEBI" id="CHEBI:15378"/>
        <dbReference type="ChEBI" id="CHEBI:15687"/>
        <dbReference type="ChEBI" id="CHEBI:16583"/>
        <dbReference type="ChEBI" id="CHEBI:57540"/>
        <dbReference type="ChEBI" id="CHEBI:57945"/>
        <dbReference type="EC" id="1.1.1.304"/>
    </reaction>
</comment>
<dbReference type="PANTHER" id="PTHR42820">
    <property type="entry name" value="SHORT-CHAIN DEHYDROGENASE REDUCTASE"/>
    <property type="match status" value="1"/>
</dbReference>
<evidence type="ECO:0000313" key="10">
    <source>
        <dbReference type="Proteomes" id="UP000034287"/>
    </source>
</evidence>